<dbReference type="EMBL" id="AMXN01000001">
    <property type="protein sequence ID" value="ELS63412.1"/>
    <property type="molecule type" value="Genomic_DNA"/>
</dbReference>
<organism evidence="2 3">
    <name type="scientific">Bacillus inaquosorum KCTC 13429</name>
    <dbReference type="NCBI Taxonomy" id="1236548"/>
    <lineage>
        <taxon>Bacteria</taxon>
        <taxon>Bacillati</taxon>
        <taxon>Bacillota</taxon>
        <taxon>Bacilli</taxon>
        <taxon>Bacillales</taxon>
        <taxon>Bacillaceae</taxon>
        <taxon>Bacillus</taxon>
    </lineage>
</organism>
<dbReference type="AlphaFoldDB" id="A0A9W5LMG4"/>
<accession>A0A9W5LMG4</accession>
<keyword evidence="3" id="KW-1185">Reference proteome</keyword>
<keyword evidence="1" id="KW-0812">Transmembrane</keyword>
<name>A0A9W5LMG4_9BACI</name>
<keyword evidence="1" id="KW-0472">Membrane</keyword>
<protein>
    <submittedName>
        <fullName evidence="2">Uncharacterized protein</fullName>
    </submittedName>
</protein>
<comment type="caution">
    <text evidence="2">The sequence shown here is derived from an EMBL/GenBank/DDBJ whole genome shotgun (WGS) entry which is preliminary data.</text>
</comment>
<feature type="transmembrane region" description="Helical" evidence="1">
    <location>
        <begin position="12"/>
        <end position="32"/>
    </location>
</feature>
<evidence type="ECO:0000313" key="2">
    <source>
        <dbReference type="EMBL" id="ELS63412.1"/>
    </source>
</evidence>
<gene>
    <name evidence="2" type="ORF">BSI_08030</name>
</gene>
<reference evidence="2 3" key="1">
    <citation type="journal article" date="2014" name="Syst. Appl. Microbiol.">
        <title>Genomic insights into the taxonomic status of the three subspecies of Bacillus subtilis.</title>
        <authorList>
            <person name="Yi H."/>
            <person name="Chun J."/>
            <person name="Cha C.J."/>
        </authorList>
    </citation>
    <scope>NUCLEOTIDE SEQUENCE [LARGE SCALE GENOMIC DNA]</scope>
    <source>
        <strain evidence="2 3">KCTC 13429</strain>
    </source>
</reference>
<evidence type="ECO:0000256" key="1">
    <source>
        <dbReference type="SAM" id="Phobius"/>
    </source>
</evidence>
<sequence>MLFDYIGNIDTFHFVFTASAGQTMYNISIMMIGRESSWNSK</sequence>
<keyword evidence="1" id="KW-1133">Transmembrane helix</keyword>
<proteinExistence type="predicted"/>
<evidence type="ECO:0000313" key="3">
    <source>
        <dbReference type="Proteomes" id="UP000011182"/>
    </source>
</evidence>
<dbReference type="Proteomes" id="UP000011182">
    <property type="component" value="Unassembled WGS sequence"/>
</dbReference>